<evidence type="ECO:0000313" key="4">
    <source>
        <dbReference type="Proteomes" id="UP000315636"/>
    </source>
</evidence>
<gene>
    <name evidence="3" type="ORF">SAMN06264849_102344</name>
</gene>
<dbReference type="EMBL" id="FXTI01000002">
    <property type="protein sequence ID" value="SMO49740.1"/>
    <property type="molecule type" value="Genomic_DNA"/>
</dbReference>
<evidence type="ECO:0000256" key="2">
    <source>
        <dbReference type="ARBA" id="ARBA00022801"/>
    </source>
</evidence>
<comment type="similarity">
    <text evidence="1">Belongs to the peptidase S13 family.</text>
</comment>
<keyword evidence="2" id="KW-0378">Hydrolase</keyword>
<dbReference type="InterPro" id="IPR000667">
    <property type="entry name" value="Peptidase_S13"/>
</dbReference>
<keyword evidence="3" id="KW-0645">Protease</keyword>
<dbReference type="PANTHER" id="PTHR30023:SF0">
    <property type="entry name" value="PENICILLIN-SENSITIVE CARBOXYPEPTIDASE A"/>
    <property type="match status" value="1"/>
</dbReference>
<name>A0A521BT46_9BACL</name>
<dbReference type="OrthoDB" id="9802627at2"/>
<dbReference type="Gene3D" id="3.40.710.10">
    <property type="entry name" value="DD-peptidase/beta-lactamase superfamily"/>
    <property type="match status" value="1"/>
</dbReference>
<evidence type="ECO:0000256" key="1">
    <source>
        <dbReference type="ARBA" id="ARBA00006096"/>
    </source>
</evidence>
<sequence length="444" mass="49795">MGELDDLFKPMLKHWSNHSGEEGARVGCALVCLQSDRRWELDGHKRFVPASNNKIWTTLMALNKLGPEYRWITKFGIQGGTLYIQGGGDPSFDEAAAFQVAQSFKKQGVNKLQGPVILDDKRHQDAPWGTGWMWDDLSQGYCAPVHALIMERNRITFHLNPSLDQPQIQRISPRLCQAWAKVNLHWSDDKDAEPNIFQRSGSGQYRLEGEVFRGDPMVQVAVASGPNFFAEVFLNVMRECGINVSENIQVIPGSFPDQVDQIMLWKSAPLKSILPWVNQDSDNLVAEILLRSLSLNDQNNLSLHEGIQRLRQGWEEESVRPPDAFVDGSGLSMYNLSTPNALLEALIWACQEHPWFSVWINSLACYGHSGTLKDRKMELPEKVKVVAKTGSLTGVKSLSGYFLFNGEPAYAFSLLINGLLNEKNGEQLQDQFIKLVASTVYSSS</sequence>
<dbReference type="Pfam" id="PF02113">
    <property type="entry name" value="Peptidase_S13"/>
    <property type="match status" value="1"/>
</dbReference>
<dbReference type="GO" id="GO:0000270">
    <property type="term" value="P:peptidoglycan metabolic process"/>
    <property type="evidence" value="ECO:0007669"/>
    <property type="project" value="TreeGrafter"/>
</dbReference>
<reference evidence="3 4" key="1">
    <citation type="submission" date="2017-05" db="EMBL/GenBank/DDBJ databases">
        <authorList>
            <person name="Varghese N."/>
            <person name="Submissions S."/>
        </authorList>
    </citation>
    <scope>NUCLEOTIDE SEQUENCE [LARGE SCALE GENOMIC DNA]</scope>
    <source>
        <strain evidence="3 4">DSM 45474</strain>
    </source>
</reference>
<evidence type="ECO:0000313" key="3">
    <source>
        <dbReference type="EMBL" id="SMO49740.1"/>
    </source>
</evidence>
<dbReference type="Proteomes" id="UP000315636">
    <property type="component" value="Unassembled WGS sequence"/>
</dbReference>
<dbReference type="AlphaFoldDB" id="A0A521BT46"/>
<dbReference type="Gene3D" id="3.50.80.20">
    <property type="entry name" value="D-Ala-D-Ala carboxypeptidase C, peptidase S13"/>
    <property type="match status" value="1"/>
</dbReference>
<dbReference type="PRINTS" id="PR00922">
    <property type="entry name" value="DADACBPTASE3"/>
</dbReference>
<dbReference type="PANTHER" id="PTHR30023">
    <property type="entry name" value="D-ALANYL-D-ALANINE CARBOXYPEPTIDASE"/>
    <property type="match status" value="1"/>
</dbReference>
<dbReference type="SUPFAM" id="SSF56601">
    <property type="entry name" value="beta-lactamase/transpeptidase-like"/>
    <property type="match status" value="1"/>
</dbReference>
<dbReference type="NCBIfam" id="TIGR00666">
    <property type="entry name" value="PBP4"/>
    <property type="match status" value="1"/>
</dbReference>
<dbReference type="GO" id="GO:0006508">
    <property type="term" value="P:proteolysis"/>
    <property type="evidence" value="ECO:0007669"/>
    <property type="project" value="InterPro"/>
</dbReference>
<keyword evidence="3" id="KW-0121">Carboxypeptidase</keyword>
<dbReference type="InterPro" id="IPR012338">
    <property type="entry name" value="Beta-lactam/transpept-like"/>
</dbReference>
<keyword evidence="4" id="KW-1185">Reference proteome</keyword>
<accession>A0A521BT46</accession>
<organism evidence="3 4">
    <name type="scientific">Melghirimyces algeriensis</name>
    <dbReference type="NCBI Taxonomy" id="910412"/>
    <lineage>
        <taxon>Bacteria</taxon>
        <taxon>Bacillati</taxon>
        <taxon>Bacillota</taxon>
        <taxon>Bacilli</taxon>
        <taxon>Bacillales</taxon>
        <taxon>Thermoactinomycetaceae</taxon>
        <taxon>Melghirimyces</taxon>
    </lineage>
</organism>
<protein>
    <submittedName>
        <fullName evidence="3">D-alanyl-D-alanine carboxypeptidase / D-alanyl-D-alanine-endopeptidase (Penicillin-binding protein 4)</fullName>
    </submittedName>
</protein>
<proteinExistence type="inferred from homology"/>
<dbReference type="RefSeq" id="WP_142504627.1">
    <property type="nucleotide sequence ID" value="NZ_FXTI01000002.1"/>
</dbReference>
<dbReference type="GO" id="GO:0004185">
    <property type="term" value="F:serine-type carboxypeptidase activity"/>
    <property type="evidence" value="ECO:0007669"/>
    <property type="project" value="InterPro"/>
</dbReference>